<dbReference type="Gene3D" id="1.10.1200.270">
    <property type="entry name" value="Methyltransferase, alpha-helical capping domain"/>
    <property type="match status" value="1"/>
</dbReference>
<keyword evidence="6" id="KW-0479">Metal-binding</keyword>
<dbReference type="PANTHER" id="PTHR31009">
    <property type="entry name" value="S-ADENOSYL-L-METHIONINE:CARBOXYL METHYLTRANSFERASE FAMILY PROTEIN"/>
    <property type="match status" value="1"/>
</dbReference>
<dbReference type="OrthoDB" id="1523883at2759"/>
<name>A0A6P6V0J7_COFAR</name>
<dbReference type="InterPro" id="IPR005299">
    <property type="entry name" value="MeTrfase_7"/>
</dbReference>
<dbReference type="RefSeq" id="XP_027096215.1">
    <property type="nucleotide sequence ID" value="XM_027240414.2"/>
</dbReference>
<evidence type="ECO:0000256" key="5">
    <source>
        <dbReference type="ARBA" id="ARBA00022679"/>
    </source>
</evidence>
<proteinExistence type="inferred from homology"/>
<dbReference type="InterPro" id="IPR042086">
    <property type="entry name" value="MeTrfase_capping"/>
</dbReference>
<reference evidence="8" key="1">
    <citation type="journal article" date="2025" name="Foods">
        <title>Unveiling the Microbial Signatures of Arabica Coffee Cherries: Insights into Ripeness Specific Diversity, Functional Traits, and Implications for Quality and Safety.</title>
        <authorList>
            <consortium name="RefSeq"/>
            <person name="Tenea G.N."/>
            <person name="Cifuentes V."/>
            <person name="Reyes P."/>
            <person name="Cevallos-Vallejos M."/>
        </authorList>
    </citation>
    <scope>NUCLEOTIDE SEQUENCE [LARGE SCALE GENOMIC DNA]</scope>
</reference>
<dbReference type="Pfam" id="PF03492">
    <property type="entry name" value="Methyltransf_7"/>
    <property type="match status" value="1"/>
</dbReference>
<keyword evidence="5" id="KW-0808">Transferase</keyword>
<protein>
    <submittedName>
        <fullName evidence="9">Loganic acid O-methyltransferase-like</fullName>
    </submittedName>
</protein>
<comment type="similarity">
    <text evidence="3">Belongs to the methyltransferase superfamily. Type-7 methyltransferase family.</text>
</comment>
<evidence type="ECO:0000313" key="9">
    <source>
        <dbReference type="RefSeq" id="XP_027096215.1"/>
    </source>
</evidence>
<evidence type="ECO:0000256" key="3">
    <source>
        <dbReference type="ARBA" id="ARBA00007967"/>
    </source>
</evidence>
<dbReference type="Gene3D" id="3.40.50.150">
    <property type="entry name" value="Vaccinia Virus protein VP39"/>
    <property type="match status" value="1"/>
</dbReference>
<sequence length="365" mass="40364">MANDSTASLDQSSSSMNCGNGNFSYSKNSTLQRVGSMKANTIIEEVIADRLIIEKFSTSSNTVRIADLGCSVGPNTYFAMQHIIGAIEKKCESKGLSPSQFPEFQVFFNDQTTNDFNTLFTCLPPEKKYFVAGVPGSFHGQLFPSSSMNIVYSSFSFHWLSQVPKEVQMKDSPSWNKGRIFYASASDEVAQAYAAQFAGDFDSILSARGKEIISGGIMFTFMLALQDGCHPSKHILSFFLDAAGSILMDMAHEGLITAAQVDSFNMPLYLGTPKEITGLIERNGWFSIERLKFLDHKPGVDEPIQPSKNTAHLRAVIQDFIRAHFGAEIIDELFDRLHTNIAAHRDLHLSLSKAGVLLFVALRRK</sequence>
<comment type="cofactor">
    <cofactor evidence="1">
        <name>Mg(2+)</name>
        <dbReference type="ChEBI" id="CHEBI:18420"/>
    </cofactor>
</comment>
<gene>
    <name evidence="9" type="primary">LOC113716118</name>
</gene>
<dbReference type="AlphaFoldDB" id="A0A6P6V0J7"/>
<evidence type="ECO:0000256" key="2">
    <source>
        <dbReference type="ARBA" id="ARBA00004913"/>
    </source>
</evidence>
<evidence type="ECO:0000313" key="8">
    <source>
        <dbReference type="Proteomes" id="UP001652660"/>
    </source>
</evidence>
<evidence type="ECO:0000256" key="6">
    <source>
        <dbReference type="ARBA" id="ARBA00022723"/>
    </source>
</evidence>
<evidence type="ECO:0000256" key="1">
    <source>
        <dbReference type="ARBA" id="ARBA00001946"/>
    </source>
</evidence>
<dbReference type="SUPFAM" id="SSF53335">
    <property type="entry name" value="S-adenosyl-L-methionine-dependent methyltransferases"/>
    <property type="match status" value="1"/>
</dbReference>
<keyword evidence="4" id="KW-0489">Methyltransferase</keyword>
<keyword evidence="7" id="KW-0460">Magnesium</keyword>
<comment type="pathway">
    <text evidence="2">Alkaloid biosynthesis.</text>
</comment>
<evidence type="ECO:0000256" key="4">
    <source>
        <dbReference type="ARBA" id="ARBA00022603"/>
    </source>
</evidence>
<dbReference type="GeneID" id="113716118"/>
<accession>A0A6P6V0J7</accession>
<dbReference type="InterPro" id="IPR029063">
    <property type="entry name" value="SAM-dependent_MTases_sf"/>
</dbReference>
<evidence type="ECO:0000256" key="7">
    <source>
        <dbReference type="ARBA" id="ARBA00022842"/>
    </source>
</evidence>
<dbReference type="GO" id="GO:0046872">
    <property type="term" value="F:metal ion binding"/>
    <property type="evidence" value="ECO:0007669"/>
    <property type="project" value="UniProtKB-KW"/>
</dbReference>
<keyword evidence="8" id="KW-1185">Reference proteome</keyword>
<organism evidence="8 9">
    <name type="scientific">Coffea arabica</name>
    <name type="common">Arabian coffee</name>
    <dbReference type="NCBI Taxonomy" id="13443"/>
    <lineage>
        <taxon>Eukaryota</taxon>
        <taxon>Viridiplantae</taxon>
        <taxon>Streptophyta</taxon>
        <taxon>Embryophyta</taxon>
        <taxon>Tracheophyta</taxon>
        <taxon>Spermatophyta</taxon>
        <taxon>Magnoliopsida</taxon>
        <taxon>eudicotyledons</taxon>
        <taxon>Gunneridae</taxon>
        <taxon>Pentapetalae</taxon>
        <taxon>asterids</taxon>
        <taxon>lamiids</taxon>
        <taxon>Gentianales</taxon>
        <taxon>Rubiaceae</taxon>
        <taxon>Ixoroideae</taxon>
        <taxon>Gardenieae complex</taxon>
        <taxon>Bertiereae - Coffeeae clade</taxon>
        <taxon>Coffeeae</taxon>
        <taxon>Coffea</taxon>
    </lineage>
</organism>
<reference evidence="9" key="2">
    <citation type="submission" date="2025-08" db="UniProtKB">
        <authorList>
            <consortium name="RefSeq"/>
        </authorList>
    </citation>
    <scope>IDENTIFICATION</scope>
    <source>
        <tissue evidence="9">Leaves</tissue>
    </source>
</reference>
<dbReference type="Proteomes" id="UP001652660">
    <property type="component" value="Chromosome 11c"/>
</dbReference>
<dbReference type="GO" id="GO:0008168">
    <property type="term" value="F:methyltransferase activity"/>
    <property type="evidence" value="ECO:0007669"/>
    <property type="project" value="UniProtKB-KW"/>
</dbReference>
<dbReference type="GO" id="GO:0032259">
    <property type="term" value="P:methylation"/>
    <property type="evidence" value="ECO:0007669"/>
    <property type="project" value="UniProtKB-KW"/>
</dbReference>